<keyword evidence="5 6" id="KW-0472">Membrane</keyword>
<dbReference type="Pfam" id="PF03788">
    <property type="entry name" value="LrgA"/>
    <property type="match status" value="1"/>
</dbReference>
<dbReference type="RefSeq" id="WP_379729590.1">
    <property type="nucleotide sequence ID" value="NZ_JBHRYJ010000006.1"/>
</dbReference>
<dbReference type="EMBL" id="JBHRYJ010000006">
    <property type="protein sequence ID" value="MFC3677968.1"/>
    <property type="molecule type" value="Genomic_DNA"/>
</dbReference>
<gene>
    <name evidence="7" type="ORF">ACFOOQ_20615</name>
</gene>
<evidence type="ECO:0000256" key="4">
    <source>
        <dbReference type="ARBA" id="ARBA00022989"/>
    </source>
</evidence>
<comment type="caution">
    <text evidence="7">The sequence shown here is derived from an EMBL/GenBank/DDBJ whole genome shotgun (WGS) entry which is preliminary data.</text>
</comment>
<accession>A0ABV7VPB5</accession>
<keyword evidence="4 6" id="KW-1133">Transmembrane helix</keyword>
<feature type="transmembrane region" description="Helical" evidence="6">
    <location>
        <begin position="86"/>
        <end position="111"/>
    </location>
</feature>
<evidence type="ECO:0000256" key="3">
    <source>
        <dbReference type="ARBA" id="ARBA00022692"/>
    </source>
</evidence>
<evidence type="ECO:0000256" key="2">
    <source>
        <dbReference type="ARBA" id="ARBA00022475"/>
    </source>
</evidence>
<evidence type="ECO:0000256" key="5">
    <source>
        <dbReference type="ARBA" id="ARBA00023136"/>
    </source>
</evidence>
<comment type="subcellular location">
    <subcellularLocation>
        <location evidence="1">Cell membrane</location>
        <topology evidence="1">Multi-pass membrane protein</topology>
    </subcellularLocation>
</comment>
<evidence type="ECO:0000256" key="1">
    <source>
        <dbReference type="ARBA" id="ARBA00004651"/>
    </source>
</evidence>
<feature type="transmembrane region" description="Helical" evidence="6">
    <location>
        <begin position="27"/>
        <end position="45"/>
    </location>
</feature>
<proteinExistence type="predicted"/>
<protein>
    <submittedName>
        <fullName evidence="7">CidA/LrgA family protein</fullName>
    </submittedName>
</protein>
<dbReference type="Proteomes" id="UP001595711">
    <property type="component" value="Unassembled WGS sequence"/>
</dbReference>
<keyword evidence="3 6" id="KW-0812">Transmembrane</keyword>
<evidence type="ECO:0000256" key="6">
    <source>
        <dbReference type="SAM" id="Phobius"/>
    </source>
</evidence>
<dbReference type="PANTHER" id="PTHR33931">
    <property type="entry name" value="HOLIN-LIKE PROTEIN CIDA-RELATED"/>
    <property type="match status" value="1"/>
</dbReference>
<evidence type="ECO:0000313" key="7">
    <source>
        <dbReference type="EMBL" id="MFC3677968.1"/>
    </source>
</evidence>
<name>A0ABV7VPB5_9PROT</name>
<keyword evidence="2" id="KW-1003">Cell membrane</keyword>
<dbReference type="InterPro" id="IPR005538">
    <property type="entry name" value="LrgA/CidA"/>
</dbReference>
<dbReference type="PANTHER" id="PTHR33931:SF2">
    <property type="entry name" value="HOLIN-LIKE PROTEIN CIDA"/>
    <property type="match status" value="1"/>
</dbReference>
<sequence>MMTIVAALTLLLSCQLAGELVTRALALPVPGPVFGLVLLFLILLWRRRSAPALDQAADLLLANLSLLFVPAGVGIVQHWHLLSDRLVPILATVVLSTLLSVIASAGAYVAVMRLLRKRPI</sequence>
<reference evidence="8" key="1">
    <citation type="journal article" date="2019" name="Int. J. Syst. Evol. Microbiol.">
        <title>The Global Catalogue of Microorganisms (GCM) 10K type strain sequencing project: providing services to taxonomists for standard genome sequencing and annotation.</title>
        <authorList>
            <consortium name="The Broad Institute Genomics Platform"/>
            <consortium name="The Broad Institute Genome Sequencing Center for Infectious Disease"/>
            <person name="Wu L."/>
            <person name="Ma J."/>
        </authorList>
    </citation>
    <scope>NUCLEOTIDE SEQUENCE [LARGE SCALE GENOMIC DNA]</scope>
    <source>
        <strain evidence="8">KCTC 42182</strain>
    </source>
</reference>
<keyword evidence="8" id="KW-1185">Reference proteome</keyword>
<evidence type="ECO:0000313" key="8">
    <source>
        <dbReference type="Proteomes" id="UP001595711"/>
    </source>
</evidence>
<feature type="transmembrane region" description="Helical" evidence="6">
    <location>
        <begin position="57"/>
        <end position="80"/>
    </location>
</feature>
<organism evidence="7 8">
    <name type="scientific">Ferrovibrio xuzhouensis</name>
    <dbReference type="NCBI Taxonomy" id="1576914"/>
    <lineage>
        <taxon>Bacteria</taxon>
        <taxon>Pseudomonadati</taxon>
        <taxon>Pseudomonadota</taxon>
        <taxon>Alphaproteobacteria</taxon>
        <taxon>Rhodospirillales</taxon>
        <taxon>Rhodospirillaceae</taxon>
        <taxon>Ferrovibrio</taxon>
    </lineage>
</organism>